<dbReference type="PANTHER" id="PTHR36573:SF1">
    <property type="entry name" value="INTERMEMBRANE PHOSPHOLIPID TRANSPORT SYSTEM BINDING PROTEIN MLAC"/>
    <property type="match status" value="1"/>
</dbReference>
<reference evidence="1 2" key="1">
    <citation type="journal article" date="2013" name="BMC Genomics">
        <title>Genomes of "Spiribacter", a streamlined, successful halophilic bacterium.</title>
        <authorList>
            <person name="Lopez-Perez M."/>
            <person name="Ghai R."/>
            <person name="Leon M.J."/>
            <person name="Rodriguez-Olmos A."/>
            <person name="Copa-Patino J.L."/>
            <person name="Soliveri J."/>
            <person name="Sanchez-Porro C."/>
            <person name="Ventosa A."/>
            <person name="Rodriguez-Valera F."/>
        </authorList>
    </citation>
    <scope>NUCLEOTIDE SEQUENCE [LARGE SCALE GENOMIC DNA]</scope>
    <source>
        <strain evidence="1 2">UAH-SP71</strain>
    </source>
</reference>
<dbReference type="STRING" id="1335757.SPICUR_01935"/>
<evidence type="ECO:0000313" key="1">
    <source>
        <dbReference type="EMBL" id="AGY91403.1"/>
    </source>
</evidence>
<sequence length="215" mass="23188">MLGLSTGTATAETDDVPATPKAVVEHVVTDALNSIAERQETLAADRDAAVEIFNDQVRPWVDTQLMARFAMGPAARTADPADIDRLAEALADRVANLYAGALQRYAEDAADFAERGSVDLRLVSEKDERAIVSALAEGPGIDKLQLRIQLYQRDDRWRVFDIETSGVSILLVFRDALQSAAGRDGGVDAMIEALEDGAVDVEEAWEEETVNGDGA</sequence>
<organism evidence="1 2">
    <name type="scientific">Spiribacter curvatus</name>
    <dbReference type="NCBI Taxonomy" id="1335757"/>
    <lineage>
        <taxon>Bacteria</taxon>
        <taxon>Pseudomonadati</taxon>
        <taxon>Pseudomonadota</taxon>
        <taxon>Gammaproteobacteria</taxon>
        <taxon>Chromatiales</taxon>
        <taxon>Ectothiorhodospiraceae</taxon>
        <taxon>Spiribacter</taxon>
    </lineage>
</organism>
<name>U5T4Z4_9GAMM</name>
<accession>U5T4Z4</accession>
<evidence type="ECO:0000313" key="2">
    <source>
        <dbReference type="Proteomes" id="UP000017640"/>
    </source>
</evidence>
<gene>
    <name evidence="1" type="ORF">SPICUR_01935</name>
</gene>
<dbReference type="Proteomes" id="UP000017640">
    <property type="component" value="Chromosome"/>
</dbReference>
<dbReference type="EMBL" id="CP005990">
    <property type="protein sequence ID" value="AGY91403.1"/>
    <property type="molecule type" value="Genomic_DNA"/>
</dbReference>
<dbReference type="Gene3D" id="3.10.450.710">
    <property type="entry name" value="Tgt2/MlaC"/>
    <property type="match status" value="1"/>
</dbReference>
<dbReference type="InterPro" id="IPR042245">
    <property type="entry name" value="Tgt2/MlaC_sf"/>
</dbReference>
<dbReference type="KEGG" id="spiu:SPICUR_01935"/>
<dbReference type="HOGENOM" id="CLU_1282551_0_0_6"/>
<dbReference type="InterPro" id="IPR008869">
    <property type="entry name" value="MlaC/ttg2D"/>
</dbReference>
<keyword evidence="2" id="KW-1185">Reference proteome</keyword>
<dbReference type="AlphaFoldDB" id="U5T4Z4"/>
<evidence type="ECO:0008006" key="3">
    <source>
        <dbReference type="Google" id="ProtNLM"/>
    </source>
</evidence>
<proteinExistence type="predicted"/>
<dbReference type="PANTHER" id="PTHR36573">
    <property type="entry name" value="INTERMEMBRANE PHOSPHOLIPID TRANSPORT SYSTEM BINDING PROTEIN MLAC"/>
    <property type="match status" value="1"/>
</dbReference>
<dbReference type="Pfam" id="PF05494">
    <property type="entry name" value="MlaC"/>
    <property type="match status" value="1"/>
</dbReference>
<dbReference type="eggNOG" id="COG2854">
    <property type="taxonomic scope" value="Bacteria"/>
</dbReference>
<protein>
    <recommendedName>
        <fullName evidence="3">ABC transporter substrate-binding protein</fullName>
    </recommendedName>
</protein>